<dbReference type="Pfam" id="PF12937">
    <property type="entry name" value="F-box-like"/>
    <property type="match status" value="1"/>
</dbReference>
<gene>
    <name evidence="3" type="primary">LOC116308886</name>
</gene>
<dbReference type="SUPFAM" id="SSF81383">
    <property type="entry name" value="F-box domain"/>
    <property type="match status" value="1"/>
</dbReference>
<dbReference type="SUPFAM" id="SSF52058">
    <property type="entry name" value="L domain-like"/>
    <property type="match status" value="1"/>
</dbReference>
<dbReference type="Gene3D" id="1.20.1280.50">
    <property type="match status" value="1"/>
</dbReference>
<dbReference type="OrthoDB" id="10257471at2759"/>
<protein>
    <submittedName>
        <fullName evidence="3">Uncharacterized protein LOC116308886</fullName>
    </submittedName>
</protein>
<dbReference type="GeneID" id="116308886"/>
<dbReference type="Gene3D" id="3.80.10.10">
    <property type="entry name" value="Ribonuclease Inhibitor"/>
    <property type="match status" value="1"/>
</dbReference>
<sequence>MDSLPCEVIAQVFSNVHPIYSDLLTLRQVCWKWKRIIDTTCHLWKHIHLDDDRDCITMDRGTTEKDCKYTAILGFCLRKYGRFIQCIRAEDQPFLNSPEVRKLIPRLENLRKLDVPWLTWSKQMAENFKSKSLKHVTIDDCMIQEHLSASCLERRRAVSRGLKGWDLRFLYMWFPNLEHLGLHTSIYKIRRGSIVSILDPMVKLKEMSLELTPYALKPGDEELSNATGVPPVREIMNSRHCSILTSLELRYLALSSKDLMDFTRGLTRLKHLVVGSIASMNNEVFNTALVLESASLEVLFLSSLPSSWTQTIKISMPDLEVLVISQCIELISLELLTSNLMTLILRDNLSLSNISAKCECLTDFELLECFEFDLESFKKFIKECSNLMRLELTVEWKSIELTSQDCPNLRKFIIKDADLLLSRVKIDCPTLEVFKCISYYAPRKSCRRYANKECQFEIICEDLKKFHISEVYHTTEVRVQCQTIDTFDLIGRTLVLRPMELYITATRRINVISLKDLSIKSVRICCPVVSDIILNTCYMPNSKNNSCKMKIKCEDLKALRVIDCDRIKKFALKVPHVEKLSLDSCTRLCDLHIAKVSKVDQVRIVNCPLLNSTNVLYKY</sequence>
<dbReference type="AlphaFoldDB" id="A0A6P8J6A9"/>
<dbReference type="KEGG" id="aten:116308886"/>
<feature type="domain" description="F-box" evidence="1">
    <location>
        <begin position="1"/>
        <end position="47"/>
    </location>
</feature>
<dbReference type="RefSeq" id="XP_031575297.1">
    <property type="nucleotide sequence ID" value="XM_031719437.1"/>
</dbReference>
<dbReference type="InterPro" id="IPR036047">
    <property type="entry name" value="F-box-like_dom_sf"/>
</dbReference>
<dbReference type="SMART" id="SM00256">
    <property type="entry name" value="FBOX"/>
    <property type="match status" value="1"/>
</dbReference>
<name>A0A6P8J6A9_ACTTE</name>
<reference evidence="3" key="1">
    <citation type="submission" date="2025-08" db="UniProtKB">
        <authorList>
            <consortium name="RefSeq"/>
        </authorList>
    </citation>
    <scope>IDENTIFICATION</scope>
    <source>
        <tissue evidence="3">Tentacle</tissue>
    </source>
</reference>
<evidence type="ECO:0000313" key="2">
    <source>
        <dbReference type="Proteomes" id="UP000515163"/>
    </source>
</evidence>
<dbReference type="InParanoid" id="A0A6P8J6A9"/>
<keyword evidence="2" id="KW-1185">Reference proteome</keyword>
<dbReference type="InterPro" id="IPR032675">
    <property type="entry name" value="LRR_dom_sf"/>
</dbReference>
<accession>A0A6P8J6A9</accession>
<dbReference type="PROSITE" id="PS50181">
    <property type="entry name" value="FBOX"/>
    <property type="match status" value="1"/>
</dbReference>
<evidence type="ECO:0000259" key="1">
    <source>
        <dbReference type="PROSITE" id="PS50181"/>
    </source>
</evidence>
<dbReference type="InterPro" id="IPR001810">
    <property type="entry name" value="F-box_dom"/>
</dbReference>
<organism evidence="2 3">
    <name type="scientific">Actinia tenebrosa</name>
    <name type="common">Australian red waratah sea anemone</name>
    <dbReference type="NCBI Taxonomy" id="6105"/>
    <lineage>
        <taxon>Eukaryota</taxon>
        <taxon>Metazoa</taxon>
        <taxon>Cnidaria</taxon>
        <taxon>Anthozoa</taxon>
        <taxon>Hexacorallia</taxon>
        <taxon>Actiniaria</taxon>
        <taxon>Actiniidae</taxon>
        <taxon>Actinia</taxon>
    </lineage>
</organism>
<proteinExistence type="predicted"/>
<evidence type="ECO:0000313" key="3">
    <source>
        <dbReference type="RefSeq" id="XP_031575297.1"/>
    </source>
</evidence>
<dbReference type="Proteomes" id="UP000515163">
    <property type="component" value="Unplaced"/>
</dbReference>